<dbReference type="Gene3D" id="1.20.120.450">
    <property type="entry name" value="dinb family like domain"/>
    <property type="match status" value="1"/>
</dbReference>
<dbReference type="SUPFAM" id="SSF109854">
    <property type="entry name" value="DinB/YfiT-like putative metalloenzymes"/>
    <property type="match status" value="1"/>
</dbReference>
<dbReference type="InterPro" id="IPR024344">
    <property type="entry name" value="MDMPI_metal-binding"/>
</dbReference>
<dbReference type="Proteomes" id="UP000199629">
    <property type="component" value="Unassembled WGS sequence"/>
</dbReference>
<dbReference type="Pfam" id="PF11716">
    <property type="entry name" value="MDMPI_N"/>
    <property type="match status" value="1"/>
</dbReference>
<dbReference type="EMBL" id="FMCS01000003">
    <property type="protein sequence ID" value="SCE89744.1"/>
    <property type="molecule type" value="Genomic_DNA"/>
</dbReference>
<keyword evidence="3" id="KW-1185">Reference proteome</keyword>
<feature type="domain" description="Mycothiol-dependent maleylpyruvate isomerase metal-binding" evidence="1">
    <location>
        <begin position="13"/>
        <end position="147"/>
    </location>
</feature>
<evidence type="ECO:0000259" key="1">
    <source>
        <dbReference type="Pfam" id="PF11716"/>
    </source>
</evidence>
<dbReference type="AlphaFoldDB" id="A0A1C4W0I0"/>
<name>A0A1C4W0I0_9ACTN</name>
<dbReference type="NCBIfam" id="TIGR03083">
    <property type="entry name" value="maleylpyruvate isomerase family mycothiol-dependent enzyme"/>
    <property type="match status" value="1"/>
</dbReference>
<dbReference type="InterPro" id="IPR034660">
    <property type="entry name" value="DinB/YfiT-like"/>
</dbReference>
<dbReference type="InterPro" id="IPR017517">
    <property type="entry name" value="Maleyloyr_isom"/>
</dbReference>
<evidence type="ECO:0000313" key="3">
    <source>
        <dbReference type="Proteomes" id="UP000199629"/>
    </source>
</evidence>
<dbReference type="RefSeq" id="WP_091261679.1">
    <property type="nucleotide sequence ID" value="NZ_FMCS01000003.1"/>
</dbReference>
<sequence>MAEQQDVIAALAADGDEIDQLVADLSDEQWQLPTPAVGWTITHQMAHLTATFHLAGFAAADPDGFTAMAGGLGPDFNANVVAAMAPHLHDTPAELLVKWRRQRAQTERALAAVPAGQVVPWLVRPLPAPVLAAAGMMELFGHGQDIADTLGVRRTRTDRLRYLVEFAVRTWDFGYHARKLTPPDTTFHFDIVAPSGDRWRFGPEDAPNSVWGSAEDLCLLVTRRRHRDDLGLRATGPEADRWLDLAQAYRGPAGTGRTPGQFAVPAA</sequence>
<dbReference type="GO" id="GO:0046872">
    <property type="term" value="F:metal ion binding"/>
    <property type="evidence" value="ECO:0007669"/>
    <property type="project" value="InterPro"/>
</dbReference>
<dbReference type="InterPro" id="IPR017518">
    <property type="entry name" value="CHP03084"/>
</dbReference>
<reference evidence="3" key="1">
    <citation type="submission" date="2016-06" db="EMBL/GenBank/DDBJ databases">
        <authorList>
            <person name="Varghese N."/>
            <person name="Submissions Spin"/>
        </authorList>
    </citation>
    <scope>NUCLEOTIDE SEQUENCE [LARGE SCALE GENOMIC DNA]</scope>
    <source>
        <strain evidence="3">DSM 45246</strain>
    </source>
</reference>
<evidence type="ECO:0000313" key="2">
    <source>
        <dbReference type="EMBL" id="SCE89744.1"/>
    </source>
</evidence>
<protein>
    <submittedName>
        <fullName evidence="2">TIGR03084 family protein</fullName>
    </submittedName>
</protein>
<proteinExistence type="predicted"/>
<gene>
    <name evidence="2" type="ORF">GA0070214_10394</name>
</gene>
<organism evidence="2 3">
    <name type="scientific">Micromonospora chaiyaphumensis</name>
    <dbReference type="NCBI Taxonomy" id="307119"/>
    <lineage>
        <taxon>Bacteria</taxon>
        <taxon>Bacillati</taxon>
        <taxon>Actinomycetota</taxon>
        <taxon>Actinomycetes</taxon>
        <taxon>Micromonosporales</taxon>
        <taxon>Micromonosporaceae</taxon>
        <taxon>Micromonospora</taxon>
    </lineage>
</organism>
<dbReference type="NCBIfam" id="TIGR03084">
    <property type="entry name" value="TIGR03084 family metal-binding protein"/>
    <property type="match status" value="1"/>
</dbReference>
<accession>A0A1C4W0I0</accession>